<gene>
    <name evidence="5" type="ORF">EZJ19_08945</name>
</gene>
<dbReference type="EMBL" id="SJZB01000033">
    <property type="protein sequence ID" value="TCJ14703.1"/>
    <property type="molecule type" value="Genomic_DNA"/>
</dbReference>
<dbReference type="PROSITE" id="PS50887">
    <property type="entry name" value="GGDEF"/>
    <property type="match status" value="1"/>
</dbReference>
<dbReference type="InterPro" id="IPR000014">
    <property type="entry name" value="PAS"/>
</dbReference>
<dbReference type="CDD" id="cd01948">
    <property type="entry name" value="EAL"/>
    <property type="match status" value="1"/>
</dbReference>
<dbReference type="CDD" id="cd00130">
    <property type="entry name" value="PAS"/>
    <property type="match status" value="3"/>
</dbReference>
<dbReference type="PROSITE" id="PS50112">
    <property type="entry name" value="PAS"/>
    <property type="match status" value="2"/>
</dbReference>
<keyword evidence="6" id="KW-1185">Reference proteome</keyword>
<dbReference type="Pfam" id="PF08448">
    <property type="entry name" value="PAS_4"/>
    <property type="match status" value="1"/>
</dbReference>
<dbReference type="CDD" id="cd01949">
    <property type="entry name" value="GGDEF"/>
    <property type="match status" value="1"/>
</dbReference>
<dbReference type="SMART" id="SM00267">
    <property type="entry name" value="GGDEF"/>
    <property type="match status" value="1"/>
</dbReference>
<dbReference type="Proteomes" id="UP000295443">
    <property type="component" value="Unassembled WGS sequence"/>
</dbReference>
<proteinExistence type="predicted"/>
<feature type="domain" description="EAL" evidence="3">
    <location>
        <begin position="676"/>
        <end position="930"/>
    </location>
</feature>
<dbReference type="InterPro" id="IPR000160">
    <property type="entry name" value="GGDEF_dom"/>
</dbReference>
<dbReference type="Gene3D" id="3.20.20.450">
    <property type="entry name" value="EAL domain"/>
    <property type="match status" value="1"/>
</dbReference>
<dbReference type="InterPro" id="IPR013656">
    <property type="entry name" value="PAS_4"/>
</dbReference>
<evidence type="ECO:0000313" key="6">
    <source>
        <dbReference type="Proteomes" id="UP000295443"/>
    </source>
</evidence>
<dbReference type="Pfam" id="PF00990">
    <property type="entry name" value="GGDEF"/>
    <property type="match status" value="1"/>
</dbReference>
<dbReference type="InterPro" id="IPR035919">
    <property type="entry name" value="EAL_sf"/>
</dbReference>
<dbReference type="GO" id="GO:0003824">
    <property type="term" value="F:catalytic activity"/>
    <property type="evidence" value="ECO:0007669"/>
    <property type="project" value="UniProtKB-ARBA"/>
</dbReference>
<organism evidence="5 6">
    <name type="scientific">Parasulfuritortus cantonensis</name>
    <dbReference type="NCBI Taxonomy" id="2528202"/>
    <lineage>
        <taxon>Bacteria</taxon>
        <taxon>Pseudomonadati</taxon>
        <taxon>Pseudomonadota</taxon>
        <taxon>Betaproteobacteria</taxon>
        <taxon>Nitrosomonadales</taxon>
        <taxon>Thiobacillaceae</taxon>
        <taxon>Parasulfuritortus</taxon>
    </lineage>
</organism>
<feature type="domain" description="PAS" evidence="1">
    <location>
        <begin position="246"/>
        <end position="289"/>
    </location>
</feature>
<evidence type="ECO:0000313" key="5">
    <source>
        <dbReference type="EMBL" id="TCJ14703.1"/>
    </source>
</evidence>
<dbReference type="PANTHER" id="PTHR44757">
    <property type="entry name" value="DIGUANYLATE CYCLASE DGCP"/>
    <property type="match status" value="1"/>
</dbReference>
<dbReference type="SUPFAM" id="SSF55785">
    <property type="entry name" value="PYP-like sensor domain (PAS domain)"/>
    <property type="match status" value="3"/>
</dbReference>
<dbReference type="InterPro" id="IPR052155">
    <property type="entry name" value="Biofilm_reg_signaling"/>
</dbReference>
<evidence type="ECO:0000259" key="2">
    <source>
        <dbReference type="PROSITE" id="PS50113"/>
    </source>
</evidence>
<dbReference type="InterPro" id="IPR043128">
    <property type="entry name" value="Rev_trsase/Diguanyl_cyclase"/>
</dbReference>
<dbReference type="InterPro" id="IPR029787">
    <property type="entry name" value="Nucleotide_cyclase"/>
</dbReference>
<dbReference type="Gene3D" id="3.30.450.20">
    <property type="entry name" value="PAS domain"/>
    <property type="match status" value="4"/>
</dbReference>
<dbReference type="SUPFAM" id="SSF55073">
    <property type="entry name" value="Nucleotide cyclase"/>
    <property type="match status" value="1"/>
</dbReference>
<dbReference type="Gene3D" id="3.30.70.270">
    <property type="match status" value="1"/>
</dbReference>
<dbReference type="InterPro" id="IPR001610">
    <property type="entry name" value="PAC"/>
</dbReference>
<dbReference type="InterPro" id="IPR000700">
    <property type="entry name" value="PAS-assoc_C"/>
</dbReference>
<dbReference type="SMART" id="SM00052">
    <property type="entry name" value="EAL"/>
    <property type="match status" value="1"/>
</dbReference>
<dbReference type="SMART" id="SM00086">
    <property type="entry name" value="PAC"/>
    <property type="match status" value="3"/>
</dbReference>
<dbReference type="NCBIfam" id="TIGR00254">
    <property type="entry name" value="GGDEF"/>
    <property type="match status" value="1"/>
</dbReference>
<sequence>MAPTDLPAASEVRIRFQPASPPRILSVAGATEALFGYAAAALRDGHADLLQRIHADDRDVAAALFGAGEPPAECNLRVRHADGRIRCLSGTCRVDGDGRELILADARGLRRAAGEPAMTANFRAMMENTDDFIYFKDRHHVLTGASQTLAALVEGTAHWTDLIGRTDYDIFPEALADRYYVLERQVLAGAPVACEIQAYRTRDGRTGWVDNRKYPIRDAAGAVVGLFGVARDVTAKLATEQALRQEQETLQLILDYAPIGIWLQDGDGRLSFVNKAFCQAMGIPEAHALEVPQYVDRIPESFRRQCLDLANIPAAGPDVSITQQKLAFPDGQVHDLRVIRAVKRGPAGQPAALVGLSLDVTEELKQQYALRESEERLRLALAASKQAWFDVELPSGRVAVSVEYPRMIGYEPEGFQTDLENWFEHIHPDDRETVASAFLACIEHGGPYSVEYRRMARTGTWKWLRSIGKIARWSADGRATRMIGIHADITPLKEHERRLEHIAHYDGLTDLPNRVLLADRLHLAMAQAHRRGQKLAVAYIDLDGFKQINDSYGHAAGDRLLVAVATSMRRTLREGDTLARLGGDEFVAVLIDLPDVAASLPMLGRLLGAASEPVTDGALRLQVSASIGVTFYPQAEEVDADQLLRQADQAMYQSKLAGKNHYHLFDAEQDRSVRGRHESLARIRQGLADGEFTLRFQPKVHLRNGVVVGAEALIRWQHPERGLLLPALFLPLIEAHPLDAELGEWVIDQVLGQIGRWRAIGLDLPVSVNVSAYHLQRPDFVERLRTLLARHPEVPADRLVLEVLESSALVDLAQAARVLDTCREIGVSFALDDFGTGYSSLTYLKRLAVAQIKIDQSFVRDMLDDPEDLAILEGILGLASAFRRLVVAEGVETVEHGIMLLQLGCEIAQGYGIARPMPAADLPAWSADWRPDPIWSATATLAHSSLPLLHAGVEYRAWSQAIEAALKSASAGPPPPDPERGHLGVWLAEALRAGRLAAADVATIRALQKEFQSVAAAITALQAADDHAAGQVRLADLRRCRDDLLARLGDCMQAA</sequence>
<dbReference type="FunFam" id="3.30.70.270:FF:000001">
    <property type="entry name" value="Diguanylate cyclase domain protein"/>
    <property type="match status" value="1"/>
</dbReference>
<dbReference type="InterPro" id="IPR035965">
    <property type="entry name" value="PAS-like_dom_sf"/>
</dbReference>
<dbReference type="OrthoDB" id="9813903at2"/>
<feature type="domain" description="GGDEF" evidence="4">
    <location>
        <begin position="533"/>
        <end position="667"/>
    </location>
</feature>
<evidence type="ECO:0000259" key="4">
    <source>
        <dbReference type="PROSITE" id="PS50887"/>
    </source>
</evidence>
<comment type="caution">
    <text evidence="5">The sequence shown here is derived from an EMBL/GenBank/DDBJ whole genome shotgun (WGS) entry which is preliminary data.</text>
</comment>
<dbReference type="Pfam" id="PF08447">
    <property type="entry name" value="PAS_3"/>
    <property type="match status" value="2"/>
</dbReference>
<accession>A0A4R1BCF3</accession>
<dbReference type="Pfam" id="PF13188">
    <property type="entry name" value="PAS_8"/>
    <property type="match status" value="1"/>
</dbReference>
<feature type="domain" description="PAC" evidence="2">
    <location>
        <begin position="192"/>
        <end position="245"/>
    </location>
</feature>
<protein>
    <submittedName>
        <fullName evidence="5">EAL domain-containing protein</fullName>
    </submittedName>
</protein>
<dbReference type="NCBIfam" id="TIGR00229">
    <property type="entry name" value="sensory_box"/>
    <property type="match status" value="3"/>
</dbReference>
<dbReference type="Pfam" id="PF00563">
    <property type="entry name" value="EAL"/>
    <property type="match status" value="1"/>
</dbReference>
<dbReference type="InterPro" id="IPR013655">
    <property type="entry name" value="PAS_fold_3"/>
</dbReference>
<dbReference type="SMART" id="SM00091">
    <property type="entry name" value="PAS"/>
    <property type="match status" value="3"/>
</dbReference>
<reference evidence="5 6" key="1">
    <citation type="submission" date="2019-03" db="EMBL/GenBank/DDBJ databases">
        <title>Genome sequence of Thiobacillaceae bacterium LSR1, a sulfur-oxidizing bacterium isolated from freshwater sediment.</title>
        <authorList>
            <person name="Li S."/>
        </authorList>
    </citation>
    <scope>NUCLEOTIDE SEQUENCE [LARGE SCALE GENOMIC DNA]</scope>
    <source>
        <strain evidence="5 6">LSR1</strain>
    </source>
</reference>
<dbReference type="InterPro" id="IPR001633">
    <property type="entry name" value="EAL_dom"/>
</dbReference>
<dbReference type="RefSeq" id="WP_131446753.1">
    <property type="nucleotide sequence ID" value="NZ_SJZB01000033.1"/>
</dbReference>
<feature type="domain" description="PAC" evidence="2">
    <location>
        <begin position="448"/>
        <end position="501"/>
    </location>
</feature>
<dbReference type="AlphaFoldDB" id="A0A4R1BCF3"/>
<dbReference type="PROSITE" id="PS50113">
    <property type="entry name" value="PAC"/>
    <property type="match status" value="2"/>
</dbReference>
<feature type="domain" description="PAS" evidence="1">
    <location>
        <begin position="373"/>
        <end position="445"/>
    </location>
</feature>
<dbReference type="PROSITE" id="PS50883">
    <property type="entry name" value="EAL"/>
    <property type="match status" value="1"/>
</dbReference>
<evidence type="ECO:0000259" key="1">
    <source>
        <dbReference type="PROSITE" id="PS50112"/>
    </source>
</evidence>
<evidence type="ECO:0000259" key="3">
    <source>
        <dbReference type="PROSITE" id="PS50883"/>
    </source>
</evidence>
<dbReference type="SUPFAM" id="SSF141868">
    <property type="entry name" value="EAL domain-like"/>
    <property type="match status" value="1"/>
</dbReference>
<name>A0A4R1BCF3_9PROT</name>
<dbReference type="PANTHER" id="PTHR44757:SF2">
    <property type="entry name" value="BIOFILM ARCHITECTURE MAINTENANCE PROTEIN MBAA"/>
    <property type="match status" value="1"/>
</dbReference>